<dbReference type="PANTHER" id="PTHR15446:SF2">
    <property type="entry name" value="UROPLAKIN-3B-LIKE PROTEIN 1-RELATED"/>
    <property type="match status" value="1"/>
</dbReference>
<keyword evidence="4" id="KW-1185">Reference proteome</keyword>
<evidence type="ECO:0000313" key="4">
    <source>
        <dbReference type="Proteomes" id="UP000522663"/>
    </source>
</evidence>
<proteinExistence type="predicted"/>
<name>A0A7K9YV67_9GALL</name>
<evidence type="ECO:0000313" key="3">
    <source>
        <dbReference type="EMBL" id="NXJ13267.1"/>
    </source>
</evidence>
<keyword evidence="1" id="KW-1133">Transmembrane helix</keyword>
<comment type="caution">
    <text evidence="3">The sequence shown here is derived from an EMBL/GenBank/DDBJ whole genome shotgun (WGS) entry which is preliminary data.</text>
</comment>
<feature type="signal peptide" evidence="2">
    <location>
        <begin position="1"/>
        <end position="26"/>
    </location>
</feature>
<reference evidence="3 4" key="1">
    <citation type="submission" date="2019-09" db="EMBL/GenBank/DDBJ databases">
        <title>Bird 10,000 Genomes (B10K) Project - Family phase.</title>
        <authorList>
            <person name="Zhang G."/>
        </authorList>
    </citation>
    <scope>NUCLEOTIDE SEQUENCE [LARGE SCALE GENOMIC DNA]</scope>
    <source>
        <strain evidence="3">B10K-DU-001-53</strain>
        <tissue evidence="3">Muscle</tissue>
    </source>
</reference>
<sequence length="276" mass="29138">LHPHSVISTGTMRPLLLLLLLATAHGLDTLSYTPVLAGAELGGRVTGSTFVLEQPRCVFQHYNTADIWLVVATAAGEWGDRGMGVYRSSPPSWPTPIPAGSASFNDSAQPGMPEWSFQRFPANTSAYLTLGAMQYHYSCPKPDGELTVLRVGTETSCAGDTSVPNCNGPLPGPGPYRVKFLVLNGSEPIATTKWSEPITLRTAQHPTSGPGMDGGHSGAIITITAILSVLLAVLLAALLATLCGSEVCGAGSFRPDATSIQRYNTHHVYDQPAARL</sequence>
<keyword evidence="2" id="KW-0732">Signal</keyword>
<feature type="transmembrane region" description="Helical" evidence="1">
    <location>
        <begin position="219"/>
        <end position="244"/>
    </location>
</feature>
<keyword evidence="1" id="KW-0472">Membrane</keyword>
<dbReference type="PANTHER" id="PTHR15446">
    <property type="entry name" value="UROPLAKIN III"/>
    <property type="match status" value="1"/>
</dbReference>
<dbReference type="OrthoDB" id="9939598at2759"/>
<organism evidence="3 4">
    <name type="scientific">Odontophorus gujanensis</name>
    <name type="common">marbled wood quail</name>
    <dbReference type="NCBI Taxonomy" id="886794"/>
    <lineage>
        <taxon>Eukaryota</taxon>
        <taxon>Metazoa</taxon>
        <taxon>Chordata</taxon>
        <taxon>Craniata</taxon>
        <taxon>Vertebrata</taxon>
        <taxon>Euteleostomi</taxon>
        <taxon>Archelosauria</taxon>
        <taxon>Archosauria</taxon>
        <taxon>Dinosauria</taxon>
        <taxon>Saurischia</taxon>
        <taxon>Theropoda</taxon>
        <taxon>Coelurosauria</taxon>
        <taxon>Aves</taxon>
        <taxon>Neognathae</taxon>
        <taxon>Galloanserae</taxon>
        <taxon>Galliformes</taxon>
        <taxon>Odontophoridae</taxon>
        <taxon>Odontophorus</taxon>
    </lineage>
</organism>
<dbReference type="GO" id="GO:0016020">
    <property type="term" value="C:membrane"/>
    <property type="evidence" value="ECO:0007669"/>
    <property type="project" value="TreeGrafter"/>
</dbReference>
<feature type="chain" id="PRO_5029683523" evidence="2">
    <location>
        <begin position="27"/>
        <end position="276"/>
    </location>
</feature>
<evidence type="ECO:0000256" key="2">
    <source>
        <dbReference type="SAM" id="SignalP"/>
    </source>
</evidence>
<dbReference type="Proteomes" id="UP000522663">
    <property type="component" value="Unassembled WGS sequence"/>
</dbReference>
<dbReference type="AlphaFoldDB" id="A0A7K9YV67"/>
<dbReference type="EMBL" id="VXAB01010620">
    <property type="protein sequence ID" value="NXJ13267.1"/>
    <property type="molecule type" value="Genomic_DNA"/>
</dbReference>
<gene>
    <name evidence="3" type="primary">Upk3bl1</name>
    <name evidence="3" type="ORF">ODOGUJ_R12282</name>
</gene>
<feature type="non-terminal residue" evidence="3">
    <location>
        <position position="276"/>
    </location>
</feature>
<keyword evidence="1" id="KW-0812">Transmembrane</keyword>
<accession>A0A7K9YV67</accession>
<protein>
    <submittedName>
        <fullName evidence="3">UPK3L protein</fullName>
    </submittedName>
</protein>
<feature type="non-terminal residue" evidence="3">
    <location>
        <position position="1"/>
    </location>
</feature>
<evidence type="ECO:0000256" key="1">
    <source>
        <dbReference type="SAM" id="Phobius"/>
    </source>
</evidence>
<dbReference type="InterPro" id="IPR024831">
    <property type="entry name" value="Uroplakin-3"/>
</dbReference>